<keyword evidence="5 7" id="KW-0472">Membrane</keyword>
<evidence type="ECO:0000256" key="3">
    <source>
        <dbReference type="ARBA" id="ARBA00022692"/>
    </source>
</evidence>
<evidence type="ECO:0000313" key="9">
    <source>
        <dbReference type="EMBL" id="QFG69567.1"/>
    </source>
</evidence>
<evidence type="ECO:0000256" key="4">
    <source>
        <dbReference type="ARBA" id="ARBA00022989"/>
    </source>
</evidence>
<keyword evidence="2" id="KW-1003">Cell membrane</keyword>
<name>A0A5J6V7N1_9MICO</name>
<comment type="subcellular location">
    <subcellularLocation>
        <location evidence="1">Cell membrane</location>
        <topology evidence="1">Multi-pass membrane protein</topology>
    </subcellularLocation>
</comment>
<dbReference type="Proteomes" id="UP000326546">
    <property type="component" value="Chromosome"/>
</dbReference>
<evidence type="ECO:0000256" key="5">
    <source>
        <dbReference type="ARBA" id="ARBA00023136"/>
    </source>
</evidence>
<feature type="region of interest" description="Disordered" evidence="6">
    <location>
        <begin position="1"/>
        <end position="103"/>
    </location>
</feature>
<dbReference type="EMBL" id="CP044427">
    <property type="protein sequence ID" value="QFG69567.1"/>
    <property type="molecule type" value="Genomic_DNA"/>
</dbReference>
<feature type="compositionally biased region" description="Low complexity" evidence="6">
    <location>
        <begin position="60"/>
        <end position="88"/>
    </location>
</feature>
<evidence type="ECO:0000313" key="10">
    <source>
        <dbReference type="Proteomes" id="UP000326546"/>
    </source>
</evidence>
<dbReference type="InterPro" id="IPR010432">
    <property type="entry name" value="RDD"/>
</dbReference>
<evidence type="ECO:0000256" key="6">
    <source>
        <dbReference type="SAM" id="MobiDB-lite"/>
    </source>
</evidence>
<feature type="compositionally biased region" description="Pro residues" evidence="6">
    <location>
        <begin position="48"/>
        <end position="59"/>
    </location>
</feature>
<dbReference type="KEGG" id="serw:FY030_13405"/>
<feature type="transmembrane region" description="Helical" evidence="7">
    <location>
        <begin position="117"/>
        <end position="142"/>
    </location>
</feature>
<gene>
    <name evidence="9" type="ORF">FY030_13405</name>
</gene>
<evidence type="ECO:0000256" key="2">
    <source>
        <dbReference type="ARBA" id="ARBA00022475"/>
    </source>
</evidence>
<dbReference type="Pfam" id="PF06271">
    <property type="entry name" value="RDD"/>
    <property type="match status" value="1"/>
</dbReference>
<dbReference type="InterPro" id="IPR051791">
    <property type="entry name" value="Pra-immunoreactive"/>
</dbReference>
<keyword evidence="3 7" id="KW-0812">Transmembrane</keyword>
<evidence type="ECO:0000256" key="1">
    <source>
        <dbReference type="ARBA" id="ARBA00004651"/>
    </source>
</evidence>
<organism evidence="9 10">
    <name type="scientific">Ornithinimicrobium pratense</name>
    <dbReference type="NCBI Taxonomy" id="2593973"/>
    <lineage>
        <taxon>Bacteria</taxon>
        <taxon>Bacillati</taxon>
        <taxon>Actinomycetota</taxon>
        <taxon>Actinomycetes</taxon>
        <taxon>Micrococcales</taxon>
        <taxon>Ornithinimicrobiaceae</taxon>
        <taxon>Ornithinimicrobium</taxon>
    </lineage>
</organism>
<dbReference type="PANTHER" id="PTHR36115">
    <property type="entry name" value="PROLINE-RICH ANTIGEN HOMOLOG-RELATED"/>
    <property type="match status" value="1"/>
</dbReference>
<evidence type="ECO:0000259" key="8">
    <source>
        <dbReference type="Pfam" id="PF06271"/>
    </source>
</evidence>
<dbReference type="OrthoDB" id="9793824at2"/>
<feature type="domain" description="RDD" evidence="8">
    <location>
        <begin position="110"/>
        <end position="230"/>
    </location>
</feature>
<dbReference type="AlphaFoldDB" id="A0A5J6V7N1"/>
<protein>
    <submittedName>
        <fullName evidence="9">RDD family protein</fullName>
    </submittedName>
</protein>
<reference evidence="9 10" key="1">
    <citation type="submission" date="2019-09" db="EMBL/GenBank/DDBJ databases">
        <title>Serinicoccus pratensis sp. nov., isolated from meadow soil.</title>
        <authorList>
            <person name="Zhang W."/>
        </authorList>
    </citation>
    <scope>NUCLEOTIDE SEQUENCE [LARGE SCALE GENOMIC DNA]</scope>
    <source>
        <strain evidence="9 10">W204</strain>
    </source>
</reference>
<keyword evidence="4 7" id="KW-1133">Transmembrane helix</keyword>
<proteinExistence type="predicted"/>
<sequence>MGAARESPTRSRAESEGAPVSWPMNNPNERQPWQGGPVDQPPTAGASPIPPYAPPPPQPGASGTQAQPGAWGQPPQPGVWGPQQQPGVWSPQDTVPGPSHLPHQRPQLRYAHWGERVAATLIDALLVLGVTIVVNLVTFGLLGDPGGLVGLAAWAYVAWLNGSRGQSPGKALTGLKLVRDVDGTTLGGPVGLVRTLLLGMIGTFTFGFLWVLAVVWPAWDPKKQALHDKMFGAVVISGHQPMKFGKDLFLP</sequence>
<accession>A0A5J6V7N1</accession>
<evidence type="ECO:0000256" key="7">
    <source>
        <dbReference type="SAM" id="Phobius"/>
    </source>
</evidence>
<feature type="transmembrane region" description="Helical" evidence="7">
    <location>
        <begin position="196"/>
        <end position="219"/>
    </location>
</feature>
<dbReference type="PANTHER" id="PTHR36115:SF6">
    <property type="entry name" value="PROLINE-RICH ANTIGEN HOMOLOG"/>
    <property type="match status" value="1"/>
</dbReference>
<dbReference type="GO" id="GO:0005886">
    <property type="term" value="C:plasma membrane"/>
    <property type="evidence" value="ECO:0007669"/>
    <property type="project" value="UniProtKB-SubCell"/>
</dbReference>
<keyword evidence="10" id="KW-1185">Reference proteome</keyword>